<dbReference type="InParanoid" id="A0A3N4MCS4"/>
<protein>
    <submittedName>
        <fullName evidence="1">Uncharacterized protein</fullName>
    </submittedName>
</protein>
<reference evidence="1 2" key="1">
    <citation type="journal article" date="2018" name="Nat. Ecol. Evol.">
        <title>Pezizomycetes genomes reveal the molecular basis of ectomycorrhizal truffle lifestyle.</title>
        <authorList>
            <person name="Murat C."/>
            <person name="Payen T."/>
            <person name="Noel B."/>
            <person name="Kuo A."/>
            <person name="Morin E."/>
            <person name="Chen J."/>
            <person name="Kohler A."/>
            <person name="Krizsan K."/>
            <person name="Balestrini R."/>
            <person name="Da Silva C."/>
            <person name="Montanini B."/>
            <person name="Hainaut M."/>
            <person name="Levati E."/>
            <person name="Barry K.W."/>
            <person name="Belfiori B."/>
            <person name="Cichocki N."/>
            <person name="Clum A."/>
            <person name="Dockter R.B."/>
            <person name="Fauchery L."/>
            <person name="Guy J."/>
            <person name="Iotti M."/>
            <person name="Le Tacon F."/>
            <person name="Lindquist E.A."/>
            <person name="Lipzen A."/>
            <person name="Malagnac F."/>
            <person name="Mello A."/>
            <person name="Molinier V."/>
            <person name="Miyauchi S."/>
            <person name="Poulain J."/>
            <person name="Riccioni C."/>
            <person name="Rubini A."/>
            <person name="Sitrit Y."/>
            <person name="Splivallo R."/>
            <person name="Traeger S."/>
            <person name="Wang M."/>
            <person name="Zifcakova L."/>
            <person name="Wipf D."/>
            <person name="Zambonelli A."/>
            <person name="Paolocci F."/>
            <person name="Nowrousian M."/>
            <person name="Ottonello S."/>
            <person name="Baldrian P."/>
            <person name="Spatafora J.W."/>
            <person name="Henrissat B."/>
            <person name="Nagy L.G."/>
            <person name="Aury J.M."/>
            <person name="Wincker P."/>
            <person name="Grigoriev I.V."/>
            <person name="Bonfante P."/>
            <person name="Martin F.M."/>
        </authorList>
    </citation>
    <scope>NUCLEOTIDE SEQUENCE [LARGE SCALE GENOMIC DNA]</scope>
    <source>
        <strain evidence="1 2">ATCC MYA-4762</strain>
    </source>
</reference>
<dbReference type="AlphaFoldDB" id="A0A3N4MCS4"/>
<name>A0A3N4MCS4_9PEZI</name>
<sequence length="72" mass="8390">MCLDLAQVGVHTYREKHRLRFPNMTITSAGIVAWLTRHRSLCLSYSLVCLGDGAHFWRDSYHTWYLSYPLAC</sequence>
<gene>
    <name evidence="1" type="ORF">L211DRAFT_832645</name>
</gene>
<evidence type="ECO:0000313" key="1">
    <source>
        <dbReference type="EMBL" id="RPB29952.1"/>
    </source>
</evidence>
<dbReference type="Proteomes" id="UP000267821">
    <property type="component" value="Unassembled WGS sequence"/>
</dbReference>
<proteinExistence type="predicted"/>
<evidence type="ECO:0000313" key="2">
    <source>
        <dbReference type="Proteomes" id="UP000267821"/>
    </source>
</evidence>
<keyword evidence="2" id="KW-1185">Reference proteome</keyword>
<feature type="non-terminal residue" evidence="1">
    <location>
        <position position="72"/>
    </location>
</feature>
<organism evidence="1 2">
    <name type="scientific">Terfezia boudieri ATCC MYA-4762</name>
    <dbReference type="NCBI Taxonomy" id="1051890"/>
    <lineage>
        <taxon>Eukaryota</taxon>
        <taxon>Fungi</taxon>
        <taxon>Dikarya</taxon>
        <taxon>Ascomycota</taxon>
        <taxon>Pezizomycotina</taxon>
        <taxon>Pezizomycetes</taxon>
        <taxon>Pezizales</taxon>
        <taxon>Pezizaceae</taxon>
        <taxon>Terfezia</taxon>
    </lineage>
</organism>
<accession>A0A3N4MCS4</accession>
<dbReference type="EMBL" id="ML121527">
    <property type="protein sequence ID" value="RPB29952.1"/>
    <property type="molecule type" value="Genomic_DNA"/>
</dbReference>